<name>A0A5A7MQH3_9PROT</name>
<comment type="similarity">
    <text evidence="2">Belongs to the MotB family.</text>
</comment>
<dbReference type="Proteomes" id="UP000322084">
    <property type="component" value="Unassembled WGS sequence"/>
</dbReference>
<evidence type="ECO:0000256" key="1">
    <source>
        <dbReference type="ARBA" id="ARBA00004162"/>
    </source>
</evidence>
<evidence type="ECO:0000313" key="12">
    <source>
        <dbReference type="Proteomes" id="UP000322084"/>
    </source>
</evidence>
<reference evidence="12 13" key="1">
    <citation type="submission" date="2019-09" db="EMBL/GenBank/DDBJ databases">
        <title>NBRP : Genome information of microbial organism related human and environment.</title>
        <authorList>
            <person name="Hattori M."/>
            <person name="Oshima K."/>
            <person name="Inaba H."/>
            <person name="Suda W."/>
            <person name="Sakamoto M."/>
            <person name="Iino T."/>
            <person name="Kitahara M."/>
            <person name="Oshida Y."/>
            <person name="Iida T."/>
            <person name="Kudo T."/>
            <person name="Itoh T."/>
            <person name="Ohkuma M."/>
        </authorList>
    </citation>
    <scope>NUCLEOTIDE SEQUENCE [LARGE SCALE GENOMIC DNA]</scope>
    <source>
        <strain evidence="10 12">Hi-2</strain>
        <strain evidence="11 13">Mie-1</strain>
    </source>
</reference>
<dbReference type="EMBL" id="BKCM01000017">
    <property type="protein sequence ID" value="GER02081.1"/>
    <property type="molecule type" value="Genomic_DNA"/>
</dbReference>
<feature type="region of interest" description="Disordered" evidence="8">
    <location>
        <begin position="99"/>
        <end position="132"/>
    </location>
</feature>
<feature type="compositionally biased region" description="Low complexity" evidence="8">
    <location>
        <begin position="73"/>
        <end position="84"/>
    </location>
</feature>
<keyword evidence="4" id="KW-0812">Transmembrane</keyword>
<feature type="domain" description="OmpA-like" evidence="9">
    <location>
        <begin position="177"/>
        <end position="296"/>
    </location>
</feature>
<dbReference type="Proteomes" id="UP000325187">
    <property type="component" value="Unassembled WGS sequence"/>
</dbReference>
<evidence type="ECO:0000256" key="6">
    <source>
        <dbReference type="ARBA" id="ARBA00023136"/>
    </source>
</evidence>
<dbReference type="GO" id="GO:0005886">
    <property type="term" value="C:plasma membrane"/>
    <property type="evidence" value="ECO:0007669"/>
    <property type="project" value="UniProtKB-SubCell"/>
</dbReference>
<keyword evidence="13" id="KW-1185">Reference proteome</keyword>
<evidence type="ECO:0000256" key="5">
    <source>
        <dbReference type="ARBA" id="ARBA00022989"/>
    </source>
</evidence>
<keyword evidence="6 7" id="KW-0472">Membrane</keyword>
<dbReference type="Pfam" id="PF00691">
    <property type="entry name" value="OmpA"/>
    <property type="match status" value="1"/>
</dbReference>
<protein>
    <submittedName>
        <fullName evidence="10">Chemotaxis protein MotB</fullName>
    </submittedName>
</protein>
<evidence type="ECO:0000259" key="9">
    <source>
        <dbReference type="PROSITE" id="PS51123"/>
    </source>
</evidence>
<dbReference type="CDD" id="cd07185">
    <property type="entry name" value="OmpA_C-like"/>
    <property type="match status" value="1"/>
</dbReference>
<dbReference type="PROSITE" id="PS51123">
    <property type="entry name" value="OMPA_2"/>
    <property type="match status" value="1"/>
</dbReference>
<evidence type="ECO:0000313" key="13">
    <source>
        <dbReference type="Proteomes" id="UP000325187"/>
    </source>
</evidence>
<dbReference type="PANTHER" id="PTHR30329:SF21">
    <property type="entry name" value="LIPOPROTEIN YIAD-RELATED"/>
    <property type="match status" value="1"/>
</dbReference>
<dbReference type="InterPro" id="IPR025713">
    <property type="entry name" value="MotB-like_N_dom"/>
</dbReference>
<evidence type="ECO:0000256" key="2">
    <source>
        <dbReference type="ARBA" id="ARBA00008914"/>
    </source>
</evidence>
<accession>A0A5A7N1D2</accession>
<comment type="caution">
    <text evidence="10">The sequence shown here is derived from an EMBL/GenBank/DDBJ whole genome shotgun (WGS) entry which is preliminary data.</text>
</comment>
<evidence type="ECO:0000256" key="3">
    <source>
        <dbReference type="ARBA" id="ARBA00022475"/>
    </source>
</evidence>
<dbReference type="Pfam" id="PF13677">
    <property type="entry name" value="MotB_plug"/>
    <property type="match status" value="1"/>
</dbReference>
<keyword evidence="3" id="KW-1003">Cell membrane</keyword>
<feature type="compositionally biased region" description="Acidic residues" evidence="8">
    <location>
        <begin position="117"/>
        <end position="128"/>
    </location>
</feature>
<organism evidence="10 12">
    <name type="scientific">Iodidimonas gelatinilytica</name>
    <dbReference type="NCBI Taxonomy" id="1236966"/>
    <lineage>
        <taxon>Bacteria</taxon>
        <taxon>Pseudomonadati</taxon>
        <taxon>Pseudomonadota</taxon>
        <taxon>Alphaproteobacteria</taxon>
        <taxon>Iodidimonadales</taxon>
        <taxon>Iodidimonadaceae</taxon>
        <taxon>Iodidimonas</taxon>
    </lineage>
</organism>
<evidence type="ECO:0000256" key="4">
    <source>
        <dbReference type="ARBA" id="ARBA00022692"/>
    </source>
</evidence>
<dbReference type="PANTHER" id="PTHR30329">
    <property type="entry name" value="STATOR ELEMENT OF FLAGELLAR MOTOR COMPLEX"/>
    <property type="match status" value="1"/>
</dbReference>
<evidence type="ECO:0000256" key="8">
    <source>
        <dbReference type="SAM" id="MobiDB-lite"/>
    </source>
</evidence>
<proteinExistence type="inferred from homology"/>
<evidence type="ECO:0000313" key="11">
    <source>
        <dbReference type="EMBL" id="GER02081.1"/>
    </source>
</evidence>
<dbReference type="InterPro" id="IPR050330">
    <property type="entry name" value="Bact_OuterMem_StrucFunc"/>
</dbReference>
<dbReference type="InterPro" id="IPR036737">
    <property type="entry name" value="OmpA-like_sf"/>
</dbReference>
<dbReference type="AlphaFoldDB" id="A0A5A7MQH3"/>
<dbReference type="InterPro" id="IPR006665">
    <property type="entry name" value="OmpA-like"/>
</dbReference>
<keyword evidence="5" id="KW-1133">Transmembrane helix</keyword>
<comment type="subcellular location">
    <subcellularLocation>
        <location evidence="1">Cell membrane</location>
        <topology evidence="1">Single-pass membrane protein</topology>
    </subcellularLocation>
</comment>
<feature type="region of interest" description="Disordered" evidence="8">
    <location>
        <begin position="73"/>
        <end position="92"/>
    </location>
</feature>
<gene>
    <name evidence="10" type="ORF">JCM17844_19770</name>
    <name evidence="11" type="ORF">JCM17845_27040</name>
</gene>
<dbReference type="SUPFAM" id="SSF103088">
    <property type="entry name" value="OmpA-like"/>
    <property type="match status" value="1"/>
</dbReference>
<sequence length="307" mass="32909">MLAEHFVAKKDDQRPIVIKKVKKGGGGGHHGGAWKVAYADFVTAMMAFFMLLWLLNVSDKETLEGLADYFSPSSASVSGTSGSGKPLAGTAIGSQGALDASSSITQIKGPPPSAQTDADDQSQAEDSSETPKADFADKLQDGAMNALEETLRQAIQDSPELAQHKDQVLIEQTPEGVRIQITDKDGRSMFRDSTADLFGYAQRLIREIGAIVSTLPNRIAIMGHTDSGTYGAGSDYTNWELSADRANSARRVLSRTGVSSDRFSEVTGKAATEPLYPTDTFRAENRRITILVLREAPVVSPRASGAR</sequence>
<dbReference type="Gene3D" id="3.30.1330.60">
    <property type="entry name" value="OmpA-like domain"/>
    <property type="match status" value="1"/>
</dbReference>
<dbReference type="EMBL" id="BKCL01000005">
    <property type="protein sequence ID" value="GEQ98340.1"/>
    <property type="molecule type" value="Genomic_DNA"/>
</dbReference>
<evidence type="ECO:0000313" key="10">
    <source>
        <dbReference type="EMBL" id="GEQ98340.1"/>
    </source>
</evidence>
<evidence type="ECO:0000256" key="7">
    <source>
        <dbReference type="PROSITE-ProRule" id="PRU00473"/>
    </source>
</evidence>
<accession>A0A5A7MQH3</accession>